<evidence type="ECO:0000256" key="3">
    <source>
        <dbReference type="SAM" id="SignalP"/>
    </source>
</evidence>
<evidence type="ECO:0008006" key="6">
    <source>
        <dbReference type="Google" id="ProtNLM"/>
    </source>
</evidence>
<dbReference type="Proteomes" id="UP000003448">
    <property type="component" value="Unassembled WGS sequence"/>
</dbReference>
<feature type="chain" id="PRO_5003631214" description="DUF916 domain-containing protein" evidence="3">
    <location>
        <begin position="20"/>
        <end position="358"/>
    </location>
</feature>
<keyword evidence="3" id="KW-0732">Signal</keyword>
<evidence type="ECO:0000256" key="1">
    <source>
        <dbReference type="SAM" id="MobiDB-lite"/>
    </source>
</evidence>
<accession>I0LD71</accession>
<feature type="compositionally biased region" description="Basic and acidic residues" evidence="1">
    <location>
        <begin position="38"/>
        <end position="50"/>
    </location>
</feature>
<feature type="region of interest" description="Disordered" evidence="1">
    <location>
        <begin position="22"/>
        <end position="60"/>
    </location>
</feature>
<dbReference type="eggNOG" id="ENOG502ZNQ4">
    <property type="taxonomic scope" value="Bacteria"/>
</dbReference>
<gene>
    <name evidence="4" type="ORF">MILUP08_46668</name>
</gene>
<keyword evidence="2" id="KW-0812">Transmembrane</keyword>
<dbReference type="RefSeq" id="WP_007465999.1">
    <property type="nucleotide sequence ID" value="NZ_HF570108.1"/>
</dbReference>
<evidence type="ECO:0000256" key="2">
    <source>
        <dbReference type="SAM" id="Phobius"/>
    </source>
</evidence>
<feature type="signal peptide" evidence="3">
    <location>
        <begin position="1"/>
        <end position="19"/>
    </location>
</feature>
<organism evidence="4 5">
    <name type="scientific">Micromonospora lupini str. Lupac 08</name>
    <dbReference type="NCBI Taxonomy" id="1150864"/>
    <lineage>
        <taxon>Bacteria</taxon>
        <taxon>Bacillati</taxon>
        <taxon>Actinomycetota</taxon>
        <taxon>Actinomycetes</taxon>
        <taxon>Micromonosporales</taxon>
        <taxon>Micromonosporaceae</taxon>
        <taxon>Micromonospora</taxon>
    </lineage>
</organism>
<sequence length="358" mass="37623">MTALVTVGATVLATPYASAAPVGVHAPDLPEAGQEAPDGERSPDRAERPSPDPTAVGPASSVGIRLLDAPVERRADSRARRYIVDHVHPGTTIKRRIVVQNTSEVRRAIAVYAAAADVTTEGFSFAADRTENELSSWIHVDDGKLQLDADQETELLVTIAVPAKAEQRERYAVIWAEVSGDGGQTVRNVGRVGIRVYLSVGPGGEPVSGFEIGRLTGSRMPDGTPVVTADVRNTGKRALDLAGELRLRDGPGGLTAGPIRAEAQTLALGGTTTVRVVLDPRLPDGPWTGKLDLASGWTKRDTSGTLTFGAAPAAVSDTSDRSDRSGQVLTGGLVASGLVLVLLVAYAYRRRTRHPVPA</sequence>
<name>I0LD71_9ACTN</name>
<keyword evidence="2" id="KW-0472">Membrane</keyword>
<comment type="caution">
    <text evidence="4">The sequence shown here is derived from an EMBL/GenBank/DDBJ whole genome shotgun (WGS) entry which is preliminary data.</text>
</comment>
<proteinExistence type="predicted"/>
<dbReference type="STRING" id="1150864.MILUP08_46668"/>
<evidence type="ECO:0000313" key="4">
    <source>
        <dbReference type="EMBL" id="CCH21768.1"/>
    </source>
</evidence>
<dbReference type="AlphaFoldDB" id="I0LD71"/>
<dbReference type="OrthoDB" id="3212949at2"/>
<dbReference type="EMBL" id="CAIE01000044">
    <property type="protein sequence ID" value="CCH21768.1"/>
    <property type="molecule type" value="Genomic_DNA"/>
</dbReference>
<feature type="transmembrane region" description="Helical" evidence="2">
    <location>
        <begin position="328"/>
        <end position="348"/>
    </location>
</feature>
<keyword evidence="5" id="KW-1185">Reference proteome</keyword>
<reference evidence="5" key="1">
    <citation type="journal article" date="2012" name="J. Bacteriol.">
        <title>Genome Sequence of Micromonospora lupini Lupac 08, Isolated from Root Nodules of Lupinus angustifolius.</title>
        <authorList>
            <person name="Alonso-Vega P."/>
            <person name="Normand P."/>
            <person name="Bacigalupe R."/>
            <person name="Pujic P."/>
            <person name="Lajus A."/>
            <person name="Vallenet D."/>
            <person name="Carro L."/>
            <person name="Coll P."/>
            <person name="Trujillo M.E."/>
        </authorList>
    </citation>
    <scope>NUCLEOTIDE SEQUENCE [LARGE SCALE GENOMIC DNA]</scope>
    <source>
        <strain evidence="5">Lupac 08</strain>
    </source>
</reference>
<protein>
    <recommendedName>
        <fullName evidence="6">DUF916 domain-containing protein</fullName>
    </recommendedName>
</protein>
<evidence type="ECO:0000313" key="5">
    <source>
        <dbReference type="Proteomes" id="UP000003448"/>
    </source>
</evidence>
<keyword evidence="2" id="KW-1133">Transmembrane helix</keyword>